<feature type="domain" description="LEM" evidence="2">
    <location>
        <begin position="204"/>
        <end position="248"/>
    </location>
</feature>
<evidence type="ECO:0000313" key="4">
    <source>
        <dbReference type="WBParaSite" id="TMUE_0000000209.1"/>
    </source>
</evidence>
<dbReference type="InterPro" id="IPR002110">
    <property type="entry name" value="Ankyrin_rpt"/>
</dbReference>
<dbReference type="SMART" id="SM00540">
    <property type="entry name" value="LEM"/>
    <property type="match status" value="1"/>
</dbReference>
<dbReference type="PANTHER" id="PTHR46427:SF1">
    <property type="entry name" value="ANKYRIN REPEAT AND LEM DOMAIN-CONTAINING PROTEIN 1"/>
    <property type="match status" value="1"/>
</dbReference>
<protein>
    <submittedName>
        <fullName evidence="4">LEM domain-containing protein</fullName>
    </submittedName>
</protein>
<dbReference type="Pfam" id="PF03020">
    <property type="entry name" value="LEM"/>
    <property type="match status" value="1"/>
</dbReference>
<dbReference type="Gene3D" id="1.10.720.40">
    <property type="match status" value="1"/>
</dbReference>
<evidence type="ECO:0000259" key="2">
    <source>
        <dbReference type="PROSITE" id="PS50954"/>
    </source>
</evidence>
<dbReference type="CDD" id="cd10454">
    <property type="entry name" value="GIY-YIG_COG3680_Meta"/>
    <property type="match status" value="1"/>
</dbReference>
<dbReference type="STRING" id="70415.A0A5S6PZ99"/>
<sequence length="462" mass="51502">MCELEDDTLWSSLPLHLLAGLESAGAYPLLQEHLSRGADPNHRNCDGLTPVHVAACWGRFESLKLLLCSGGDPLLPDKEQMSALDMAIDEAHWSCVRLILWWCALEVKTAAKTVNARVLDKLMSYLDEVPNKSGTISSGALDASPPLNVSAFKRLSLSADSKPVRRSSSVQKTFRELASSSKLLNAKLTKRERKIADNFVPEILTKCQKLDGRELRQMLTKEGFSVGPMTSTTRSTYVYRLAEVLSEQVRTAGLKFSVELEAFIKGDFSVLQPERDLAILVHCFSSPNVNGRKWRDGHVKDSFCYFLIDPIVTRNLPARAANMSDSEVLKAFCDSIFYVGKGKRARPLQHLINASKQRRAGKLLDRKTERIAALWNSGVGVISFHVWHSLIPVEAYTREAAVIDAIGLKNLTNEKRGEFYGPASSWPSDRKRSLGALLLHKAVQIFILEGQRCFHEHDVEST</sequence>
<dbReference type="GO" id="GO:0004520">
    <property type="term" value="F:DNA endonuclease activity"/>
    <property type="evidence" value="ECO:0007669"/>
    <property type="project" value="TreeGrafter"/>
</dbReference>
<dbReference type="PROSITE" id="PS50297">
    <property type="entry name" value="ANK_REP_REGION"/>
    <property type="match status" value="1"/>
</dbReference>
<dbReference type="PROSITE" id="PS50954">
    <property type="entry name" value="LEM"/>
    <property type="match status" value="1"/>
</dbReference>
<proteinExistence type="predicted"/>
<dbReference type="GO" id="GO:0005737">
    <property type="term" value="C:cytoplasm"/>
    <property type="evidence" value="ECO:0007669"/>
    <property type="project" value="TreeGrafter"/>
</dbReference>
<dbReference type="InterPro" id="IPR036770">
    <property type="entry name" value="Ankyrin_rpt-contain_sf"/>
</dbReference>
<dbReference type="InterPro" id="IPR011015">
    <property type="entry name" value="LEM/LEM-like_dom_sf"/>
</dbReference>
<dbReference type="Pfam" id="PF22945">
    <property type="entry name" value="LEM-3_GIY-YIG"/>
    <property type="match status" value="1"/>
</dbReference>
<accession>A0A5S6PZ99</accession>
<dbReference type="AlphaFoldDB" id="A0A5S6PZ99"/>
<organism evidence="3 4">
    <name type="scientific">Trichuris muris</name>
    <name type="common">Mouse whipworm</name>
    <dbReference type="NCBI Taxonomy" id="70415"/>
    <lineage>
        <taxon>Eukaryota</taxon>
        <taxon>Metazoa</taxon>
        <taxon>Ecdysozoa</taxon>
        <taxon>Nematoda</taxon>
        <taxon>Enoplea</taxon>
        <taxon>Dorylaimia</taxon>
        <taxon>Trichinellida</taxon>
        <taxon>Trichuridae</taxon>
        <taxon>Trichuris</taxon>
    </lineage>
</organism>
<dbReference type="Gene3D" id="1.25.40.20">
    <property type="entry name" value="Ankyrin repeat-containing domain"/>
    <property type="match status" value="1"/>
</dbReference>
<keyword evidence="1" id="KW-0040">ANK repeat</keyword>
<dbReference type="Pfam" id="PF12796">
    <property type="entry name" value="Ank_2"/>
    <property type="match status" value="1"/>
</dbReference>
<reference evidence="4" key="1">
    <citation type="submission" date="2019-12" db="UniProtKB">
        <authorList>
            <consortium name="WormBaseParasite"/>
        </authorList>
    </citation>
    <scope>IDENTIFICATION</scope>
</reference>
<dbReference type="InterPro" id="IPR003887">
    <property type="entry name" value="LEM_dom"/>
</dbReference>
<name>A0A5S6PZ99_TRIMR</name>
<dbReference type="GO" id="GO:0000724">
    <property type="term" value="P:double-strand break repair via homologous recombination"/>
    <property type="evidence" value="ECO:0007669"/>
    <property type="project" value="TreeGrafter"/>
</dbReference>
<dbReference type="SUPFAM" id="SSF48403">
    <property type="entry name" value="Ankyrin repeat"/>
    <property type="match status" value="1"/>
</dbReference>
<dbReference type="PANTHER" id="PTHR46427">
    <property type="entry name" value="ANKYRIN REPEAT AND LEM DOMAIN-CONTAINING PROTEIN 1"/>
    <property type="match status" value="1"/>
</dbReference>
<dbReference type="WBParaSite" id="TMUE_0000000209.1">
    <property type="protein sequence ID" value="TMUE_0000000209.1"/>
    <property type="gene ID" value="WBGene00296150"/>
</dbReference>
<dbReference type="GO" id="GO:0005654">
    <property type="term" value="C:nucleoplasm"/>
    <property type="evidence" value="ECO:0007669"/>
    <property type="project" value="TreeGrafter"/>
</dbReference>
<evidence type="ECO:0000256" key="1">
    <source>
        <dbReference type="PROSITE-ProRule" id="PRU00023"/>
    </source>
</evidence>
<evidence type="ECO:0000313" key="3">
    <source>
        <dbReference type="Proteomes" id="UP000046395"/>
    </source>
</evidence>
<dbReference type="GO" id="GO:0000712">
    <property type="term" value="P:resolution of meiotic recombination intermediates"/>
    <property type="evidence" value="ECO:0007669"/>
    <property type="project" value="TreeGrafter"/>
</dbReference>
<dbReference type="PROSITE" id="PS50088">
    <property type="entry name" value="ANK_REPEAT"/>
    <property type="match status" value="1"/>
</dbReference>
<feature type="repeat" description="ANK" evidence="1">
    <location>
        <begin position="46"/>
        <end position="78"/>
    </location>
</feature>
<dbReference type="SUPFAM" id="SSF63451">
    <property type="entry name" value="LEM domain"/>
    <property type="match status" value="1"/>
</dbReference>
<dbReference type="Proteomes" id="UP000046395">
    <property type="component" value="Unassembled WGS sequence"/>
</dbReference>
<keyword evidence="3" id="KW-1185">Reference proteome</keyword>
<dbReference type="InterPro" id="IPR034998">
    <property type="entry name" value="ANKLE1"/>
</dbReference>